<dbReference type="InterPro" id="IPR016100">
    <property type="entry name" value="Prismane_a-bundle"/>
</dbReference>
<dbReference type="Gene3D" id="1.20.1270.20">
    <property type="match status" value="2"/>
</dbReference>
<dbReference type="NCBIfam" id="TIGR01703">
    <property type="entry name" value="hybrid_clust"/>
    <property type="match status" value="1"/>
</dbReference>
<dbReference type="HAMAP" id="MF_00069">
    <property type="entry name" value="Hydroxylam_reduct"/>
    <property type="match status" value="1"/>
</dbReference>
<dbReference type="PANTHER" id="PTHR30109:SF0">
    <property type="entry name" value="HYDROXYLAMINE REDUCTASE"/>
    <property type="match status" value="1"/>
</dbReference>
<dbReference type="Pfam" id="PF03063">
    <property type="entry name" value="Prismane"/>
    <property type="match status" value="1"/>
</dbReference>
<dbReference type="GO" id="GO:0004601">
    <property type="term" value="F:peroxidase activity"/>
    <property type="evidence" value="ECO:0007669"/>
    <property type="project" value="TreeGrafter"/>
</dbReference>
<dbReference type="GO" id="GO:0042542">
    <property type="term" value="P:response to hydrogen peroxide"/>
    <property type="evidence" value="ECO:0007669"/>
    <property type="project" value="TreeGrafter"/>
</dbReference>
<keyword evidence="1" id="KW-0963">Cytoplasm</keyword>
<keyword evidence="5" id="KW-0411">Iron-sulfur</keyword>
<dbReference type="GO" id="GO:0005737">
    <property type="term" value="C:cytoplasm"/>
    <property type="evidence" value="ECO:0007669"/>
    <property type="project" value="InterPro"/>
</dbReference>
<dbReference type="GO" id="GO:0051536">
    <property type="term" value="F:iron-sulfur cluster binding"/>
    <property type="evidence" value="ECO:0007669"/>
    <property type="project" value="UniProtKB-KW"/>
</dbReference>
<dbReference type="PANTHER" id="PTHR30109">
    <property type="entry name" value="HYDROXYLAMINE REDUCTASE"/>
    <property type="match status" value="1"/>
</dbReference>
<proteinExistence type="inferred from homology"/>
<organism evidence="6">
    <name type="scientific">hydrothermal vent metagenome</name>
    <dbReference type="NCBI Taxonomy" id="652676"/>
    <lineage>
        <taxon>unclassified sequences</taxon>
        <taxon>metagenomes</taxon>
        <taxon>ecological metagenomes</taxon>
    </lineage>
</organism>
<keyword evidence="3 6" id="KW-0560">Oxidoreductase</keyword>
<dbReference type="InterPro" id="IPR010048">
    <property type="entry name" value="Hydroxylam_reduct"/>
</dbReference>
<dbReference type="AlphaFoldDB" id="A0A3B0QW17"/>
<dbReference type="GO" id="GO:0046872">
    <property type="term" value="F:metal ion binding"/>
    <property type="evidence" value="ECO:0007669"/>
    <property type="project" value="UniProtKB-KW"/>
</dbReference>
<protein>
    <submittedName>
        <fullName evidence="6">Hydroxylamine reductase</fullName>
        <ecNumber evidence="6">1.7.99.1</ecNumber>
    </submittedName>
</protein>
<dbReference type="EMBL" id="UOEA01000067">
    <property type="protein sequence ID" value="VAV84502.1"/>
    <property type="molecule type" value="Genomic_DNA"/>
</dbReference>
<reference evidence="6" key="1">
    <citation type="submission" date="2018-06" db="EMBL/GenBank/DDBJ databases">
        <authorList>
            <person name="Zhirakovskaya E."/>
        </authorList>
    </citation>
    <scope>NUCLEOTIDE SEQUENCE</scope>
</reference>
<dbReference type="GO" id="GO:0050418">
    <property type="term" value="F:hydroxylamine reductase activity"/>
    <property type="evidence" value="ECO:0007669"/>
    <property type="project" value="UniProtKB-EC"/>
</dbReference>
<dbReference type="NCBIfam" id="NF003658">
    <property type="entry name" value="PRK05290.1"/>
    <property type="match status" value="1"/>
</dbReference>
<dbReference type="SUPFAM" id="SSF56821">
    <property type="entry name" value="Prismane protein-like"/>
    <property type="match status" value="1"/>
</dbReference>
<evidence type="ECO:0000256" key="4">
    <source>
        <dbReference type="ARBA" id="ARBA00023004"/>
    </source>
</evidence>
<dbReference type="PIRSF" id="PIRSF000076">
    <property type="entry name" value="HCP"/>
    <property type="match status" value="1"/>
</dbReference>
<evidence type="ECO:0000256" key="2">
    <source>
        <dbReference type="ARBA" id="ARBA00022723"/>
    </source>
</evidence>
<dbReference type="InterPro" id="IPR011254">
    <property type="entry name" value="Prismane-like_sf"/>
</dbReference>
<evidence type="ECO:0000313" key="6">
    <source>
        <dbReference type="EMBL" id="VAV84502.1"/>
    </source>
</evidence>
<sequence>MSMYCYQCQEAAKNVACTKNGVCGKHADVANLQDLLTYQLKGISLWAVKARAAGVTDSAMDLFVVEGLFATVTNVNFDGDWFEARITEGQKVRDAVQAKYLATDGAEAPTHDSATFTVTTRDEMLAKAETVGVLSEENEDLRSLKELLMYGLKGMAAYVDNAYILGAENPELYAFTEKALAEMTREDVTGDELTALVLECGAQAVTTMALLDKANTETFGTQAVSEVDTSLVEGPGILISGHDLKDLAELLEQTKDTGINIYTHSEMLPAHAYGELNKYDHLKGNYGMAWHAQHTDFVKFTGAILMTTNCIKKPKDEYKDRLFTTGLVEWPGLVHIADRAEGSAKDFSAVIAKAKELGSITAEAGKKITIGFAKDQVMAVADKVIEAVKSGAIKRFVVMAGCDGHQDSRNYYTELAEKLPKDMVILTAGCAKYRYNMLDLGDIGGIPRVLDAGQCNDSYSLAYIALQLKDAFGLEDINQLPISYEIAWYEQKAVVVLLALLSLGVKGIRLGPTLPAFLSPGVAQVLVDGFGIKGNGTPDEAIAEMLAPASA</sequence>
<dbReference type="InterPro" id="IPR004137">
    <property type="entry name" value="HCP/CODH"/>
</dbReference>
<dbReference type="Gene3D" id="3.40.50.2030">
    <property type="match status" value="2"/>
</dbReference>
<evidence type="ECO:0000256" key="5">
    <source>
        <dbReference type="ARBA" id="ARBA00023014"/>
    </source>
</evidence>
<dbReference type="EC" id="1.7.99.1" evidence="6"/>
<evidence type="ECO:0000256" key="3">
    <source>
        <dbReference type="ARBA" id="ARBA00023002"/>
    </source>
</evidence>
<dbReference type="FunFam" id="3.40.50.2030:FF:000001">
    <property type="entry name" value="Hydroxylamine reductase"/>
    <property type="match status" value="1"/>
</dbReference>
<keyword evidence="4" id="KW-0408">Iron</keyword>
<accession>A0A3B0QW17</accession>
<evidence type="ECO:0000256" key="1">
    <source>
        <dbReference type="ARBA" id="ARBA00022490"/>
    </source>
</evidence>
<keyword evidence="2" id="KW-0479">Metal-binding</keyword>
<dbReference type="InterPro" id="IPR016099">
    <property type="entry name" value="Prismane-like_a/b-sand"/>
</dbReference>
<gene>
    <name evidence="6" type="ORF">MNBD_DELTA01-1130</name>
</gene>
<name>A0A3B0QW17_9ZZZZ</name>